<proteinExistence type="predicted"/>
<keyword evidence="2" id="KW-1185">Reference proteome</keyword>
<organism evidence="1 2">
    <name type="scientific">Dallia pectoralis</name>
    <name type="common">Alaska blackfish</name>
    <dbReference type="NCBI Taxonomy" id="75939"/>
    <lineage>
        <taxon>Eukaryota</taxon>
        <taxon>Metazoa</taxon>
        <taxon>Chordata</taxon>
        <taxon>Craniata</taxon>
        <taxon>Vertebrata</taxon>
        <taxon>Euteleostomi</taxon>
        <taxon>Actinopterygii</taxon>
        <taxon>Neopterygii</taxon>
        <taxon>Teleostei</taxon>
        <taxon>Protacanthopterygii</taxon>
        <taxon>Esociformes</taxon>
        <taxon>Umbridae</taxon>
        <taxon>Dallia</taxon>
    </lineage>
</organism>
<gene>
    <name evidence="1" type="ORF">DPEC_G00239980</name>
</gene>
<accession>A0ACC2FZL3</accession>
<sequence length="654" mass="73877">MVRSHTGPPRFKPRSFSDGYNMSHEQQYSPQPRSQRGTRAPPGRSTPNWRDSRGRGQTEFAKRPPLMGERRERPFNHWRSQNQDSLNAYPPQSDAHHGHTRPSPSRPNRPPSAPHRSSPHSPTQGPFGQRAAPVYGHHSGHRSLSPRHYNSQPSDRRPASSQSPHSSFRGPHTRPGTSHNVDKSWVSLPHHSPKERPFERPGRGGKRWTGSGPFPHSHNGDRGPPGPTQRKPRDYHGRGPYPERYRTEDAVLAGLSAERDPRMHHGKVGERQGSGRRSSEWPQEGSPHLRSPTWKGGQSASFYQNSSQERPSGPPQKRRFPERRMPPSLEPGLPKRPRRENPRRENPRRENPQCSNAQRGFGGRPLSLRDKSRLLKGRKMRAESVMGLKAPPLRPRDAKSMNTESERPTASRQNAQSTIALRKERCQPKAAPVKKRPMAAKTPPKPEANSTKSSRESGSHKEHGDSLRALSTHSASSIDQRLTRDLVVVSQWQASDITSSSKDGPTKDRSRTPKNRTEHCHTSDGQLTLNERFSKIHDSSPSPSPRDRRYAERNVNVPQENHRPVKVFRKPGPSQRPSFRPSSPHSKPGVPPERRPGPEPPGPLRKPLMGSIVPRPFSQRPVFRKSQSILSKYRNLPAGRQHVPANRGSNYRRW</sequence>
<reference evidence="1" key="1">
    <citation type="submission" date="2021-05" db="EMBL/GenBank/DDBJ databases">
        <authorList>
            <person name="Pan Q."/>
            <person name="Jouanno E."/>
            <person name="Zahm M."/>
            <person name="Klopp C."/>
            <person name="Cabau C."/>
            <person name="Louis A."/>
            <person name="Berthelot C."/>
            <person name="Parey E."/>
            <person name="Roest Crollius H."/>
            <person name="Montfort J."/>
            <person name="Robinson-Rechavi M."/>
            <person name="Bouchez O."/>
            <person name="Lampietro C."/>
            <person name="Lopez Roques C."/>
            <person name="Donnadieu C."/>
            <person name="Postlethwait J."/>
            <person name="Bobe J."/>
            <person name="Dillon D."/>
            <person name="Chandos A."/>
            <person name="von Hippel F."/>
            <person name="Guiguen Y."/>
        </authorList>
    </citation>
    <scope>NUCLEOTIDE SEQUENCE</scope>
    <source>
        <strain evidence="1">YG-Jan2019</strain>
    </source>
</reference>
<dbReference type="EMBL" id="CM055747">
    <property type="protein sequence ID" value="KAJ7996722.1"/>
    <property type="molecule type" value="Genomic_DNA"/>
</dbReference>
<evidence type="ECO:0000313" key="2">
    <source>
        <dbReference type="Proteomes" id="UP001157502"/>
    </source>
</evidence>
<dbReference type="Proteomes" id="UP001157502">
    <property type="component" value="Chromosome 20"/>
</dbReference>
<comment type="caution">
    <text evidence="1">The sequence shown here is derived from an EMBL/GenBank/DDBJ whole genome shotgun (WGS) entry which is preliminary data.</text>
</comment>
<evidence type="ECO:0000313" key="1">
    <source>
        <dbReference type="EMBL" id="KAJ7996722.1"/>
    </source>
</evidence>
<name>A0ACC2FZL3_DALPE</name>
<protein>
    <submittedName>
        <fullName evidence="1">Uncharacterized protein</fullName>
    </submittedName>
</protein>